<organism evidence="9 10">
    <name type="scientific">Phlebotomus papatasi</name>
    <name type="common">Sandfly</name>
    <dbReference type="NCBI Taxonomy" id="29031"/>
    <lineage>
        <taxon>Eukaryota</taxon>
        <taxon>Metazoa</taxon>
        <taxon>Ecdysozoa</taxon>
        <taxon>Arthropoda</taxon>
        <taxon>Hexapoda</taxon>
        <taxon>Insecta</taxon>
        <taxon>Pterygota</taxon>
        <taxon>Neoptera</taxon>
        <taxon>Endopterygota</taxon>
        <taxon>Diptera</taxon>
        <taxon>Nematocera</taxon>
        <taxon>Psychodoidea</taxon>
        <taxon>Psychodidae</taxon>
        <taxon>Phlebotomus</taxon>
        <taxon>Phlebotomus</taxon>
    </lineage>
</organism>
<dbReference type="GO" id="GO:0008270">
    <property type="term" value="F:zinc ion binding"/>
    <property type="evidence" value="ECO:0007669"/>
    <property type="project" value="UniProtKB-KW"/>
</dbReference>
<dbReference type="FunFam" id="3.30.160.60:FF:000018">
    <property type="entry name" value="Krueppel-like factor 15"/>
    <property type="match status" value="1"/>
</dbReference>
<feature type="domain" description="C2H2-type" evidence="8">
    <location>
        <begin position="214"/>
        <end position="243"/>
    </location>
</feature>
<evidence type="ECO:0000259" key="8">
    <source>
        <dbReference type="PROSITE" id="PS50157"/>
    </source>
</evidence>
<keyword evidence="4" id="KW-0863">Zinc-finger</keyword>
<reference evidence="9" key="1">
    <citation type="submission" date="2022-08" db="UniProtKB">
        <authorList>
            <consortium name="EnsemblMetazoa"/>
        </authorList>
    </citation>
    <scope>IDENTIFICATION</scope>
    <source>
        <strain evidence="9">Israel</strain>
    </source>
</reference>
<comment type="subcellular location">
    <subcellularLocation>
        <location evidence="1">Nucleus</location>
    </subcellularLocation>
</comment>
<keyword evidence="7" id="KW-0539">Nucleus</keyword>
<dbReference type="PROSITE" id="PS50157">
    <property type="entry name" value="ZINC_FINGER_C2H2_2"/>
    <property type="match status" value="3"/>
</dbReference>
<keyword evidence="6" id="KW-0804">Transcription</keyword>
<dbReference type="GO" id="GO:0000978">
    <property type="term" value="F:RNA polymerase II cis-regulatory region sequence-specific DNA binding"/>
    <property type="evidence" value="ECO:0007669"/>
    <property type="project" value="TreeGrafter"/>
</dbReference>
<dbReference type="AlphaFoldDB" id="A0A1B0DPB3"/>
<keyword evidence="5" id="KW-0862">Zinc</keyword>
<sequence length="303" mass="34341">MPLKIQQILLINLSGAGQKPRDCGSTDNVWDCEGFWTDSSSLLCWKSIGVDMEDFFATGFHQFYTEFQDVPEDEDLGMWDDPLFTPIACSPLDTSLAAQVPEDTSYVTLESASQPQDAFSSWNSQDSCRFDWELNLEQLLLEDSSPLLTPLPEKTPLCSDSCDLFLKESSENLKLASRQEVKVFHCTFDTCGKSYAKAAHLKAHLRRHLGDKPYACVWPNCSWRFSRSDELARHRRSHSGIKPYNCDYCPKSFARSDHLAKHRRVHERKILSGKVKGVWRALPPAKPGRKPKKPPPEAGNVFV</sequence>
<dbReference type="GO" id="GO:0000981">
    <property type="term" value="F:DNA-binding transcription factor activity, RNA polymerase II-specific"/>
    <property type="evidence" value="ECO:0007669"/>
    <property type="project" value="TreeGrafter"/>
</dbReference>
<dbReference type="Gene3D" id="3.30.160.60">
    <property type="entry name" value="Classic Zinc Finger"/>
    <property type="match status" value="3"/>
</dbReference>
<protein>
    <recommendedName>
        <fullName evidence="8">C2H2-type domain-containing protein</fullName>
    </recommendedName>
</protein>
<dbReference type="InterPro" id="IPR013087">
    <property type="entry name" value="Znf_C2H2_type"/>
</dbReference>
<proteinExistence type="predicted"/>
<feature type="domain" description="C2H2-type" evidence="8">
    <location>
        <begin position="184"/>
        <end position="213"/>
    </location>
</feature>
<dbReference type="Pfam" id="PF00096">
    <property type="entry name" value="zf-C2H2"/>
    <property type="match status" value="3"/>
</dbReference>
<dbReference type="Proteomes" id="UP000092462">
    <property type="component" value="Unassembled WGS sequence"/>
</dbReference>
<keyword evidence="10" id="KW-1185">Reference proteome</keyword>
<keyword evidence="2" id="KW-0479">Metal-binding</keyword>
<evidence type="ECO:0000256" key="3">
    <source>
        <dbReference type="ARBA" id="ARBA00022737"/>
    </source>
</evidence>
<evidence type="ECO:0000256" key="1">
    <source>
        <dbReference type="ARBA" id="ARBA00004123"/>
    </source>
</evidence>
<evidence type="ECO:0000256" key="6">
    <source>
        <dbReference type="ARBA" id="ARBA00023163"/>
    </source>
</evidence>
<dbReference type="EMBL" id="AJVK01008020">
    <property type="status" value="NOT_ANNOTATED_CDS"/>
    <property type="molecule type" value="Genomic_DNA"/>
</dbReference>
<dbReference type="PROSITE" id="PS00028">
    <property type="entry name" value="ZINC_FINGER_C2H2_1"/>
    <property type="match status" value="3"/>
</dbReference>
<evidence type="ECO:0000256" key="7">
    <source>
        <dbReference type="ARBA" id="ARBA00023242"/>
    </source>
</evidence>
<dbReference type="InterPro" id="IPR036236">
    <property type="entry name" value="Znf_C2H2_sf"/>
</dbReference>
<dbReference type="GO" id="GO:0045893">
    <property type="term" value="P:positive regulation of DNA-templated transcription"/>
    <property type="evidence" value="ECO:0007669"/>
    <property type="project" value="UniProtKB-ARBA"/>
</dbReference>
<name>A0A1B0DPB3_PHLPP</name>
<evidence type="ECO:0000313" key="10">
    <source>
        <dbReference type="Proteomes" id="UP000092462"/>
    </source>
</evidence>
<dbReference type="FunFam" id="3.30.160.60:FF:001031">
    <property type="entry name" value="zinc finger protein 341 isoform X1"/>
    <property type="match status" value="1"/>
</dbReference>
<feature type="domain" description="C2H2-type" evidence="8">
    <location>
        <begin position="244"/>
        <end position="266"/>
    </location>
</feature>
<dbReference type="SMART" id="SM00355">
    <property type="entry name" value="ZnF_C2H2"/>
    <property type="match status" value="3"/>
</dbReference>
<dbReference type="VEuPathDB" id="VectorBase:PPAPM1_006973"/>
<dbReference type="PANTHER" id="PTHR23235:SF120">
    <property type="entry name" value="KRUPPEL-LIKE FACTOR 15"/>
    <property type="match status" value="1"/>
</dbReference>
<dbReference type="EnsemblMetazoa" id="PPAI010349-RA">
    <property type="protein sequence ID" value="PPAI010349-PA"/>
    <property type="gene ID" value="PPAI010349"/>
</dbReference>
<evidence type="ECO:0000256" key="4">
    <source>
        <dbReference type="ARBA" id="ARBA00022771"/>
    </source>
</evidence>
<dbReference type="VEuPathDB" id="VectorBase:PPAI010349"/>
<evidence type="ECO:0000256" key="2">
    <source>
        <dbReference type="ARBA" id="ARBA00022723"/>
    </source>
</evidence>
<evidence type="ECO:0000313" key="9">
    <source>
        <dbReference type="EnsemblMetazoa" id="PPAI010349-PA"/>
    </source>
</evidence>
<dbReference type="PANTHER" id="PTHR23235">
    <property type="entry name" value="KRUEPPEL-LIKE TRANSCRIPTION FACTOR"/>
    <property type="match status" value="1"/>
</dbReference>
<keyword evidence="3" id="KW-0677">Repeat</keyword>
<evidence type="ECO:0000256" key="5">
    <source>
        <dbReference type="ARBA" id="ARBA00022833"/>
    </source>
</evidence>
<accession>A0A1B0DPB3</accession>
<dbReference type="GO" id="GO:0005634">
    <property type="term" value="C:nucleus"/>
    <property type="evidence" value="ECO:0007669"/>
    <property type="project" value="UniProtKB-SubCell"/>
</dbReference>
<dbReference type="SUPFAM" id="SSF57667">
    <property type="entry name" value="beta-beta-alpha zinc fingers"/>
    <property type="match status" value="2"/>
</dbReference>